<accession>A0A7Y9PED1</accession>
<dbReference type="CDD" id="cd00082">
    <property type="entry name" value="HisKA"/>
    <property type="match status" value="1"/>
</dbReference>
<dbReference type="InterPro" id="IPR029016">
    <property type="entry name" value="GAF-like_dom_sf"/>
</dbReference>
<keyword evidence="4" id="KW-0418">Kinase</keyword>
<reference evidence="4 5" key="1">
    <citation type="submission" date="2020-07" db="EMBL/GenBank/DDBJ databases">
        <title>Genomic Encyclopedia of Type Strains, Phase IV (KMG-V): Genome sequencing to study the core and pangenomes of soil and plant-associated prokaryotes.</title>
        <authorList>
            <person name="Whitman W."/>
        </authorList>
    </citation>
    <scope>NUCLEOTIDE SEQUENCE [LARGE SCALE GENOMIC DNA]</scope>
    <source>
        <strain evidence="4 5">X4EP2</strain>
    </source>
</reference>
<sequence>MQPDRTHPVLPGVDIHNAADDVGFASRTIRARNIQAERNAYLRIAHMFTSPTDELLQELVNLSISLCGAESAGISLLEGENFRWIATGGRFAPLRDSMLPETAAPCSICLKRNTPQIFSVGHAYYDFLEITGPTFTNGLLIPWHTPEIPGTLWVIPYKNSPGFDNEDLRLLESLADMASLYVRMRDQQQRLHDRDLLANRALLANHLAHQINNPLQSLTNALYLASQQNSDSYLVMALAELQRLSSLIEQLLKLPQVDPS</sequence>
<proteinExistence type="predicted"/>
<dbReference type="InterPro" id="IPR036097">
    <property type="entry name" value="HisK_dim/P_sf"/>
</dbReference>
<evidence type="ECO:0000259" key="3">
    <source>
        <dbReference type="Pfam" id="PF00512"/>
    </source>
</evidence>
<feature type="domain" description="Signal transduction histidine kinase dimerisation/phosphoacceptor" evidence="3">
    <location>
        <begin position="201"/>
        <end position="256"/>
    </location>
</feature>
<dbReference type="EC" id="2.7.13.3" evidence="2"/>
<protein>
    <recommendedName>
        <fullName evidence="2">histidine kinase</fullName>
        <ecNumber evidence="2">2.7.13.3</ecNumber>
    </recommendedName>
</protein>
<dbReference type="RefSeq" id="WP_179487704.1">
    <property type="nucleotide sequence ID" value="NZ_JACCCW010000001.1"/>
</dbReference>
<comment type="caution">
    <text evidence="4">The sequence shown here is derived from an EMBL/GenBank/DDBJ whole genome shotgun (WGS) entry which is preliminary data.</text>
</comment>
<dbReference type="GO" id="GO:0000155">
    <property type="term" value="F:phosphorelay sensor kinase activity"/>
    <property type="evidence" value="ECO:0007669"/>
    <property type="project" value="InterPro"/>
</dbReference>
<dbReference type="Proteomes" id="UP000589520">
    <property type="component" value="Unassembled WGS sequence"/>
</dbReference>
<dbReference type="SUPFAM" id="SSF47384">
    <property type="entry name" value="Homodimeric domain of signal transducing histidine kinase"/>
    <property type="match status" value="1"/>
</dbReference>
<evidence type="ECO:0000313" key="4">
    <source>
        <dbReference type="EMBL" id="NYF78361.1"/>
    </source>
</evidence>
<dbReference type="Gene3D" id="1.10.287.130">
    <property type="match status" value="1"/>
</dbReference>
<dbReference type="Gene3D" id="3.30.450.40">
    <property type="match status" value="1"/>
</dbReference>
<dbReference type="SUPFAM" id="SSF55781">
    <property type="entry name" value="GAF domain-like"/>
    <property type="match status" value="1"/>
</dbReference>
<name>A0A7Y9PED1_9BACT</name>
<dbReference type="AlphaFoldDB" id="A0A7Y9PED1"/>
<organism evidence="4 5">
    <name type="scientific">Granulicella arctica</name>
    <dbReference type="NCBI Taxonomy" id="940613"/>
    <lineage>
        <taxon>Bacteria</taxon>
        <taxon>Pseudomonadati</taxon>
        <taxon>Acidobacteriota</taxon>
        <taxon>Terriglobia</taxon>
        <taxon>Terriglobales</taxon>
        <taxon>Acidobacteriaceae</taxon>
        <taxon>Granulicella</taxon>
    </lineage>
</organism>
<keyword evidence="4" id="KW-0808">Transferase</keyword>
<evidence type="ECO:0000256" key="2">
    <source>
        <dbReference type="ARBA" id="ARBA00012438"/>
    </source>
</evidence>
<comment type="catalytic activity">
    <reaction evidence="1">
        <text>ATP + protein L-histidine = ADP + protein N-phospho-L-histidine.</text>
        <dbReference type="EC" id="2.7.13.3"/>
    </reaction>
</comment>
<dbReference type="Pfam" id="PF00512">
    <property type="entry name" value="HisKA"/>
    <property type="match status" value="1"/>
</dbReference>
<gene>
    <name evidence="4" type="ORF">HDF17_000648</name>
</gene>
<dbReference type="EMBL" id="JACCCW010000001">
    <property type="protein sequence ID" value="NYF78361.1"/>
    <property type="molecule type" value="Genomic_DNA"/>
</dbReference>
<evidence type="ECO:0000313" key="5">
    <source>
        <dbReference type="Proteomes" id="UP000589520"/>
    </source>
</evidence>
<dbReference type="InterPro" id="IPR003661">
    <property type="entry name" value="HisK_dim/P_dom"/>
</dbReference>
<evidence type="ECO:0000256" key="1">
    <source>
        <dbReference type="ARBA" id="ARBA00000085"/>
    </source>
</evidence>
<keyword evidence="5" id="KW-1185">Reference proteome</keyword>